<keyword evidence="2 4" id="KW-0813">Transport</keyword>
<dbReference type="CDD" id="cd13565">
    <property type="entry name" value="PBP2_PstS"/>
    <property type="match status" value="1"/>
</dbReference>
<evidence type="ECO:0000256" key="1">
    <source>
        <dbReference type="ARBA" id="ARBA00008725"/>
    </source>
</evidence>
<dbReference type="GO" id="GO:0042301">
    <property type="term" value="F:phosphate ion binding"/>
    <property type="evidence" value="ECO:0007669"/>
    <property type="project" value="InterPro"/>
</dbReference>
<keyword evidence="3 4" id="KW-0592">Phosphate transport</keyword>
<keyword evidence="7" id="KW-1185">Reference proteome</keyword>
<dbReference type="NCBIfam" id="TIGR00975">
    <property type="entry name" value="3a0107s03"/>
    <property type="match status" value="1"/>
</dbReference>
<reference evidence="6" key="1">
    <citation type="submission" date="2020-10" db="EMBL/GenBank/DDBJ databases">
        <authorList>
            <person name="Castelo-Branco R."/>
            <person name="Eusebio N."/>
            <person name="Adriana R."/>
            <person name="Vieira A."/>
            <person name="Brugerolle De Fraissinette N."/>
            <person name="Rezende De Castro R."/>
            <person name="Schneider M.P."/>
            <person name="Vasconcelos V."/>
            <person name="Leao P.N."/>
        </authorList>
    </citation>
    <scope>NUCLEOTIDE SEQUENCE</scope>
    <source>
        <strain evidence="6">LEGE 11480</strain>
    </source>
</reference>
<name>A0A928Z760_9CYAN</name>
<dbReference type="RefSeq" id="WP_264328169.1">
    <property type="nucleotide sequence ID" value="NZ_JADEXQ010000183.1"/>
</dbReference>
<organism evidence="6 7">
    <name type="scientific">Romeriopsis navalis LEGE 11480</name>
    <dbReference type="NCBI Taxonomy" id="2777977"/>
    <lineage>
        <taxon>Bacteria</taxon>
        <taxon>Bacillati</taxon>
        <taxon>Cyanobacteriota</taxon>
        <taxon>Cyanophyceae</taxon>
        <taxon>Leptolyngbyales</taxon>
        <taxon>Leptolyngbyaceae</taxon>
        <taxon>Romeriopsis</taxon>
        <taxon>Romeriopsis navalis</taxon>
    </lineage>
</organism>
<dbReference type="GO" id="GO:0035435">
    <property type="term" value="P:phosphate ion transmembrane transport"/>
    <property type="evidence" value="ECO:0007669"/>
    <property type="project" value="InterPro"/>
</dbReference>
<comment type="similarity">
    <text evidence="1 4">Belongs to the PstS family.</text>
</comment>
<dbReference type="Pfam" id="PF12849">
    <property type="entry name" value="PBP_like_2"/>
    <property type="match status" value="1"/>
</dbReference>
<evidence type="ECO:0000256" key="4">
    <source>
        <dbReference type="PIRNR" id="PIRNR002756"/>
    </source>
</evidence>
<dbReference type="SUPFAM" id="SSF53850">
    <property type="entry name" value="Periplasmic binding protein-like II"/>
    <property type="match status" value="1"/>
</dbReference>
<proteinExistence type="inferred from homology"/>
<sequence>MAFTVSSLRRVATTTTLTTAFIITPLFNVVAQATTLNGAGASFPKLLYQKYSQEYKKKTGNQVNYQAVGSGSGIRRTIKGAVDFGGSDAAMTDSQMKKGKAGERGIFLIPTAGGAVVPIFNVPGVNDLKLSRASLAGVFSGRITKWNDPKIQQDNPGVSLPNAKVRPVVRADGSGTTFIFTNHLSAVDPYFKGRVGISKKPKWSNDPLKSPKNAGVAATVQRTKNSIGYVEYSYARTNGLKVASVQSGTGEFVQPSLQSINDAFNSIQFPQNFRVFEGNPSKGYPIIGATWMMVYRQYPDAEKAKSVKDWMKWVLTDGQDLNNSLDFARIGPDVVRRALANVESIK</sequence>
<dbReference type="Proteomes" id="UP000625316">
    <property type="component" value="Unassembled WGS sequence"/>
</dbReference>
<dbReference type="EMBL" id="JADEXQ010000183">
    <property type="protein sequence ID" value="MBE9033363.1"/>
    <property type="molecule type" value="Genomic_DNA"/>
</dbReference>
<evidence type="ECO:0000256" key="3">
    <source>
        <dbReference type="ARBA" id="ARBA00022592"/>
    </source>
</evidence>
<dbReference type="PIRSF" id="PIRSF002756">
    <property type="entry name" value="PstS"/>
    <property type="match status" value="1"/>
</dbReference>
<gene>
    <name evidence="6" type="primary">pstS</name>
    <name evidence="6" type="ORF">IQ266_26875</name>
</gene>
<accession>A0A928Z760</accession>
<dbReference type="PANTHER" id="PTHR42996:SF1">
    <property type="entry name" value="PHOSPHATE-BINDING PROTEIN PSTS"/>
    <property type="match status" value="1"/>
</dbReference>
<dbReference type="AlphaFoldDB" id="A0A928Z760"/>
<dbReference type="InterPro" id="IPR005673">
    <property type="entry name" value="ABC_phos-bd_PstS"/>
</dbReference>
<comment type="caution">
    <text evidence="6">The sequence shown here is derived from an EMBL/GenBank/DDBJ whole genome shotgun (WGS) entry which is preliminary data.</text>
</comment>
<protein>
    <recommendedName>
        <fullName evidence="4">Phosphate-binding protein</fullName>
    </recommendedName>
</protein>
<evidence type="ECO:0000313" key="7">
    <source>
        <dbReference type="Proteomes" id="UP000625316"/>
    </source>
</evidence>
<evidence type="ECO:0000313" key="6">
    <source>
        <dbReference type="EMBL" id="MBE9033363.1"/>
    </source>
</evidence>
<dbReference type="GO" id="GO:0043190">
    <property type="term" value="C:ATP-binding cassette (ABC) transporter complex"/>
    <property type="evidence" value="ECO:0007669"/>
    <property type="project" value="InterPro"/>
</dbReference>
<dbReference type="InterPro" id="IPR050962">
    <property type="entry name" value="Phosphate-bind_PstS"/>
</dbReference>
<dbReference type="Gene3D" id="3.40.190.10">
    <property type="entry name" value="Periplasmic binding protein-like II"/>
    <property type="match status" value="2"/>
</dbReference>
<dbReference type="InterPro" id="IPR024370">
    <property type="entry name" value="PBP_domain"/>
</dbReference>
<evidence type="ECO:0000259" key="5">
    <source>
        <dbReference type="Pfam" id="PF12849"/>
    </source>
</evidence>
<feature type="domain" description="PBP" evidence="5">
    <location>
        <begin position="33"/>
        <end position="317"/>
    </location>
</feature>
<dbReference type="PANTHER" id="PTHR42996">
    <property type="entry name" value="PHOSPHATE-BINDING PROTEIN PSTS"/>
    <property type="match status" value="1"/>
</dbReference>
<evidence type="ECO:0000256" key="2">
    <source>
        <dbReference type="ARBA" id="ARBA00022448"/>
    </source>
</evidence>